<feature type="transmembrane region" description="Helical" evidence="5">
    <location>
        <begin position="412"/>
        <end position="433"/>
    </location>
</feature>
<evidence type="ECO:0000256" key="4">
    <source>
        <dbReference type="ARBA" id="ARBA00023136"/>
    </source>
</evidence>
<accession>A0AAI8VH87</accession>
<dbReference type="Proteomes" id="UP001295740">
    <property type="component" value="Unassembled WGS sequence"/>
</dbReference>
<reference evidence="6" key="1">
    <citation type="submission" date="2023-10" db="EMBL/GenBank/DDBJ databases">
        <authorList>
            <person name="Hackl T."/>
        </authorList>
    </citation>
    <scope>NUCLEOTIDE SEQUENCE</scope>
</reference>
<keyword evidence="7" id="KW-1185">Reference proteome</keyword>
<feature type="transmembrane region" description="Helical" evidence="5">
    <location>
        <begin position="163"/>
        <end position="183"/>
    </location>
</feature>
<gene>
    <name evidence="6" type="ORF">KHLLAP_LOCUS8201</name>
</gene>
<dbReference type="Pfam" id="PF13520">
    <property type="entry name" value="AA_permease_2"/>
    <property type="match status" value="1"/>
</dbReference>
<evidence type="ECO:0000313" key="6">
    <source>
        <dbReference type="EMBL" id="CAJ2507733.1"/>
    </source>
</evidence>
<feature type="transmembrane region" description="Helical" evidence="5">
    <location>
        <begin position="478"/>
        <end position="494"/>
    </location>
</feature>
<dbReference type="PANTHER" id="PTHR11785">
    <property type="entry name" value="AMINO ACID TRANSPORTER"/>
    <property type="match status" value="1"/>
</dbReference>
<keyword evidence="3 5" id="KW-1133">Transmembrane helix</keyword>
<comment type="subcellular location">
    <subcellularLocation>
        <location evidence="1">Membrane</location>
        <topology evidence="1">Multi-pass membrane protein</topology>
    </subcellularLocation>
</comment>
<dbReference type="Gene3D" id="1.20.1740.10">
    <property type="entry name" value="Amino acid/polyamine transporter I"/>
    <property type="match status" value="1"/>
</dbReference>
<proteinExistence type="predicted"/>
<evidence type="ECO:0000256" key="1">
    <source>
        <dbReference type="ARBA" id="ARBA00004141"/>
    </source>
</evidence>
<protein>
    <submittedName>
        <fullName evidence="6">Uu.00g089190.m01.CDS01</fullName>
    </submittedName>
</protein>
<feature type="transmembrane region" description="Helical" evidence="5">
    <location>
        <begin position="65"/>
        <end position="85"/>
    </location>
</feature>
<sequence>MPAPSSGMVPSHHEADERLSGEDDALIRASVDGDQQHPRVTDIGSGIFAAPTLISQHVNSPADGLIVWVVAGLLVWTGAASFIELGLRIPSNGGIQDFGLDLKPAANAVIATIFADYLLKALWPFEPLSPWTIKIVALACVATLTLVNCLGATAGAKAANVFLLLKLSALASMIIIGFVVYVFGYGDGVPATEAGWFGWDRSPPAEVSTWAWLGNSATALFGALFSYGGWEAVGFVLGDMRDPTGDLPVVINGAMTIVISGFFLMNAALYGTCEVFSADTLMFFHATEIGVPNHFYSTYGEVPTSHISLVGQTNYLAFEMEFARRTVGGWGGLVFSVVVALSAMGALNANVTARDEAAYFRQTLPWMVRLPVQVFARATRDLRWEQSVPIFALLMNGTLASFYVAIGSFNGLVTFIGLSDYFFFMMSVSGILILRKADRHKPTGSAHTYKTWIGNPIIFSFVSGLLILRGVITEPLQGLAILFAGLLGLAVFYTRTGRRGFELPAGI</sequence>
<dbReference type="InterPro" id="IPR050598">
    <property type="entry name" value="AminoAcid_Transporter"/>
</dbReference>
<dbReference type="GO" id="GO:0016020">
    <property type="term" value="C:membrane"/>
    <property type="evidence" value="ECO:0007669"/>
    <property type="project" value="UniProtKB-SubCell"/>
</dbReference>
<feature type="transmembrane region" description="Helical" evidence="5">
    <location>
        <begin position="330"/>
        <end position="351"/>
    </location>
</feature>
<evidence type="ECO:0000256" key="2">
    <source>
        <dbReference type="ARBA" id="ARBA00022692"/>
    </source>
</evidence>
<evidence type="ECO:0000313" key="7">
    <source>
        <dbReference type="Proteomes" id="UP001295740"/>
    </source>
</evidence>
<feature type="transmembrane region" description="Helical" evidence="5">
    <location>
        <begin position="249"/>
        <end position="270"/>
    </location>
</feature>
<feature type="transmembrane region" description="Helical" evidence="5">
    <location>
        <begin position="210"/>
        <end position="237"/>
    </location>
</feature>
<feature type="transmembrane region" description="Helical" evidence="5">
    <location>
        <begin position="105"/>
        <end position="125"/>
    </location>
</feature>
<comment type="caution">
    <text evidence="6">The sequence shown here is derived from an EMBL/GenBank/DDBJ whole genome shotgun (WGS) entry which is preliminary data.</text>
</comment>
<dbReference type="EMBL" id="CAUWAG010000010">
    <property type="protein sequence ID" value="CAJ2507733.1"/>
    <property type="molecule type" value="Genomic_DNA"/>
</dbReference>
<dbReference type="GO" id="GO:0015179">
    <property type="term" value="F:L-amino acid transmembrane transporter activity"/>
    <property type="evidence" value="ECO:0007669"/>
    <property type="project" value="TreeGrafter"/>
</dbReference>
<dbReference type="PANTHER" id="PTHR11785:SF402">
    <property type="entry name" value="AMINO ACID TRANSPORTER (EUROFUNG)"/>
    <property type="match status" value="1"/>
</dbReference>
<dbReference type="AlphaFoldDB" id="A0AAI8VH87"/>
<feature type="transmembrane region" description="Helical" evidence="5">
    <location>
        <begin position="387"/>
        <end position="406"/>
    </location>
</feature>
<dbReference type="PIRSF" id="PIRSF006060">
    <property type="entry name" value="AA_transporter"/>
    <property type="match status" value="1"/>
</dbReference>
<organism evidence="6 7">
    <name type="scientific">Anthostomella pinea</name>
    <dbReference type="NCBI Taxonomy" id="933095"/>
    <lineage>
        <taxon>Eukaryota</taxon>
        <taxon>Fungi</taxon>
        <taxon>Dikarya</taxon>
        <taxon>Ascomycota</taxon>
        <taxon>Pezizomycotina</taxon>
        <taxon>Sordariomycetes</taxon>
        <taxon>Xylariomycetidae</taxon>
        <taxon>Xylariales</taxon>
        <taxon>Xylariaceae</taxon>
        <taxon>Anthostomella</taxon>
    </lineage>
</organism>
<evidence type="ECO:0000256" key="5">
    <source>
        <dbReference type="SAM" id="Phobius"/>
    </source>
</evidence>
<dbReference type="InterPro" id="IPR002293">
    <property type="entry name" value="AA/rel_permease1"/>
</dbReference>
<name>A0AAI8VH87_9PEZI</name>
<feature type="transmembrane region" description="Helical" evidence="5">
    <location>
        <begin position="131"/>
        <end position="151"/>
    </location>
</feature>
<keyword evidence="2 5" id="KW-0812">Transmembrane</keyword>
<feature type="transmembrane region" description="Helical" evidence="5">
    <location>
        <begin position="453"/>
        <end position="472"/>
    </location>
</feature>
<evidence type="ECO:0000256" key="3">
    <source>
        <dbReference type="ARBA" id="ARBA00022989"/>
    </source>
</evidence>
<keyword evidence="4 5" id="KW-0472">Membrane</keyword>